<keyword evidence="7" id="KW-0406">Ion transport</keyword>
<feature type="transmembrane region" description="Helical" evidence="10">
    <location>
        <begin position="182"/>
        <end position="203"/>
    </location>
</feature>
<feature type="transmembrane region" description="Helical" evidence="10">
    <location>
        <begin position="420"/>
        <end position="446"/>
    </location>
</feature>
<comment type="subcellular location">
    <subcellularLocation>
        <location evidence="1">Cell membrane</location>
        <topology evidence="1">Multi-pass membrane protein</topology>
    </subcellularLocation>
</comment>
<comment type="caution">
    <text evidence="12">The sequence shown here is derived from an EMBL/GenBank/DDBJ whole genome shotgun (WGS) entry which is preliminary data.</text>
</comment>
<evidence type="ECO:0000256" key="9">
    <source>
        <dbReference type="ARBA" id="ARBA00023201"/>
    </source>
</evidence>
<keyword evidence="13" id="KW-1185">Reference proteome</keyword>
<keyword evidence="8 10" id="KW-0472">Membrane</keyword>
<dbReference type="InterPro" id="IPR018422">
    <property type="entry name" value="Cation/H_exchanger_CPA1"/>
</dbReference>
<dbReference type="Pfam" id="PF00999">
    <property type="entry name" value="Na_H_Exchanger"/>
    <property type="match status" value="1"/>
</dbReference>
<name>A0ABP4XK25_9MICO</name>
<keyword evidence="2" id="KW-0813">Transport</keyword>
<feature type="transmembrane region" description="Helical" evidence="10">
    <location>
        <begin position="55"/>
        <end position="74"/>
    </location>
</feature>
<feature type="transmembrane region" description="Helical" evidence="10">
    <location>
        <begin position="234"/>
        <end position="251"/>
    </location>
</feature>
<dbReference type="Gene3D" id="6.10.140.1330">
    <property type="match status" value="1"/>
</dbReference>
<evidence type="ECO:0000313" key="13">
    <source>
        <dbReference type="Proteomes" id="UP001500851"/>
    </source>
</evidence>
<dbReference type="EMBL" id="BAAAOB010000001">
    <property type="protein sequence ID" value="GAA1782845.1"/>
    <property type="molecule type" value="Genomic_DNA"/>
</dbReference>
<evidence type="ECO:0000256" key="4">
    <source>
        <dbReference type="ARBA" id="ARBA00022692"/>
    </source>
</evidence>
<organism evidence="12 13">
    <name type="scientific">Leucobacter iarius</name>
    <dbReference type="NCBI Taxonomy" id="333963"/>
    <lineage>
        <taxon>Bacteria</taxon>
        <taxon>Bacillati</taxon>
        <taxon>Actinomycetota</taxon>
        <taxon>Actinomycetes</taxon>
        <taxon>Micrococcales</taxon>
        <taxon>Microbacteriaceae</taxon>
        <taxon>Leucobacter</taxon>
    </lineage>
</organism>
<gene>
    <name evidence="12" type="ORF">GCM10009768_09680</name>
</gene>
<feature type="transmembrane region" description="Helical" evidence="10">
    <location>
        <begin position="81"/>
        <end position="106"/>
    </location>
</feature>
<protein>
    <submittedName>
        <fullName evidence="12">Sodium:proton antiporter</fullName>
    </submittedName>
</protein>
<dbReference type="InterPro" id="IPR006153">
    <property type="entry name" value="Cation/H_exchanger_TM"/>
</dbReference>
<evidence type="ECO:0000313" key="12">
    <source>
        <dbReference type="EMBL" id="GAA1782845.1"/>
    </source>
</evidence>
<sequence length="572" mass="61414">MESIALLFVLGALLVIGSSWLAPKIGIAAPILLVVLGIGASFIPGQEPLDIPPELILTVVLPPILYAAAVNVPMTDFRRNFGAISGLSVVLVVLSSVLIGFLLTWLLPGLPLPIGIALGAVVSPPDAVAATSIGKRLGLPPRLVTVLEGEGLVNDATALVLLRSAVAAAAGGFAFLDVASDFAFSVVVALLIGAVVGVVTVWVRSRIDQPTLTTAISFVVPFLAFLPAEALDASGVLAVVVAGLVTGFKATRHLTAQDRISERMNWRTIQLVLENGVFLVMGYEISTIIAEVQRDGLSVWAAVGIGLIVVLALLIIRMFFTWPLLLSARRQQRKAERHLERADQFLQRIDAAQIDLADRGPRWERFGARLQRRRTEWQALAGEGLGWRGGAVIAWSGMRGVVTLAAAQSLPDTVPFRPQLVLIAFTVAVFTLVFYGSTLPLVIRWLGISGPDEEARNTEVQELVDLLITAGSERLNSPELRRADGEAYDPEHIEDVTARRAQLAQDFWEIRYAPESGSAAQRNALFREMLSAEQAALIDARASGQYSSEALELAQMVLDTDLARTSQNGTIG</sequence>
<evidence type="ECO:0000256" key="7">
    <source>
        <dbReference type="ARBA" id="ARBA00023065"/>
    </source>
</evidence>
<dbReference type="PANTHER" id="PTHR10110:SF86">
    <property type="entry name" value="SODIUM_HYDROGEN EXCHANGER 7"/>
    <property type="match status" value="1"/>
</dbReference>
<keyword evidence="6" id="KW-0915">Sodium</keyword>
<evidence type="ECO:0000256" key="10">
    <source>
        <dbReference type="SAM" id="Phobius"/>
    </source>
</evidence>
<dbReference type="RefSeq" id="WP_046455418.1">
    <property type="nucleotide sequence ID" value="NZ_BAAAOB010000001.1"/>
</dbReference>
<feature type="transmembrane region" description="Helical" evidence="10">
    <location>
        <begin position="272"/>
        <end position="293"/>
    </location>
</feature>
<evidence type="ECO:0000256" key="8">
    <source>
        <dbReference type="ARBA" id="ARBA00023136"/>
    </source>
</evidence>
<keyword evidence="3" id="KW-1003">Cell membrane</keyword>
<proteinExistence type="predicted"/>
<dbReference type="Proteomes" id="UP001500851">
    <property type="component" value="Unassembled WGS sequence"/>
</dbReference>
<evidence type="ECO:0000256" key="5">
    <source>
        <dbReference type="ARBA" id="ARBA00022989"/>
    </source>
</evidence>
<evidence type="ECO:0000256" key="3">
    <source>
        <dbReference type="ARBA" id="ARBA00022475"/>
    </source>
</evidence>
<feature type="transmembrane region" description="Helical" evidence="10">
    <location>
        <begin position="210"/>
        <end position="228"/>
    </location>
</feature>
<evidence type="ECO:0000259" key="11">
    <source>
        <dbReference type="Pfam" id="PF00999"/>
    </source>
</evidence>
<keyword evidence="4 10" id="KW-0812">Transmembrane</keyword>
<evidence type="ECO:0000256" key="1">
    <source>
        <dbReference type="ARBA" id="ARBA00004651"/>
    </source>
</evidence>
<evidence type="ECO:0000256" key="6">
    <source>
        <dbReference type="ARBA" id="ARBA00023053"/>
    </source>
</evidence>
<reference evidence="13" key="1">
    <citation type="journal article" date="2019" name="Int. J. Syst. Evol. Microbiol.">
        <title>The Global Catalogue of Microorganisms (GCM) 10K type strain sequencing project: providing services to taxonomists for standard genome sequencing and annotation.</title>
        <authorList>
            <consortium name="The Broad Institute Genomics Platform"/>
            <consortium name="The Broad Institute Genome Sequencing Center for Infectious Disease"/>
            <person name="Wu L."/>
            <person name="Ma J."/>
        </authorList>
    </citation>
    <scope>NUCLEOTIDE SEQUENCE [LARGE SCALE GENOMIC DNA]</scope>
    <source>
        <strain evidence="13">JCM 14736</strain>
    </source>
</reference>
<feature type="transmembrane region" description="Helical" evidence="10">
    <location>
        <begin position="299"/>
        <end position="325"/>
    </location>
</feature>
<keyword evidence="9" id="KW-0739">Sodium transport</keyword>
<evidence type="ECO:0000256" key="2">
    <source>
        <dbReference type="ARBA" id="ARBA00022448"/>
    </source>
</evidence>
<feature type="domain" description="Cation/H+ exchanger transmembrane" evidence="11">
    <location>
        <begin position="14"/>
        <end position="445"/>
    </location>
</feature>
<dbReference type="PANTHER" id="PTHR10110">
    <property type="entry name" value="SODIUM/HYDROGEN EXCHANGER"/>
    <property type="match status" value="1"/>
</dbReference>
<accession>A0ABP4XK25</accession>
<keyword evidence="5 10" id="KW-1133">Transmembrane helix</keyword>